<feature type="compositionally biased region" description="Low complexity" evidence="1">
    <location>
        <begin position="363"/>
        <end position="374"/>
    </location>
</feature>
<gene>
    <name evidence="2" type="ORF">BS47DRAFT_1400308</name>
</gene>
<accession>A0A9P6DNQ9</accession>
<evidence type="ECO:0000256" key="1">
    <source>
        <dbReference type="SAM" id="MobiDB-lite"/>
    </source>
</evidence>
<dbReference type="OrthoDB" id="2736611at2759"/>
<feature type="region of interest" description="Disordered" evidence="1">
    <location>
        <begin position="475"/>
        <end position="519"/>
    </location>
</feature>
<dbReference type="AlphaFoldDB" id="A0A9P6DNQ9"/>
<evidence type="ECO:0000313" key="2">
    <source>
        <dbReference type="EMBL" id="KAF9505509.1"/>
    </source>
</evidence>
<dbReference type="EMBL" id="MU129148">
    <property type="protein sequence ID" value="KAF9505509.1"/>
    <property type="molecule type" value="Genomic_DNA"/>
</dbReference>
<comment type="caution">
    <text evidence="2">The sequence shown here is derived from an EMBL/GenBank/DDBJ whole genome shotgun (WGS) entry which is preliminary data.</text>
</comment>
<sequence>MIHATGAAGDETFKDILSPIDRKGTIICKIALNAFINDVVNLVRVGIAEDSKSRLADDPENQALIHKLAVRDKDLGAWASQPSPLDFGVSTHAALIRLLNFDRTSSLLSLPGPKGKDMTATELATQLYNLAGPGHERRRIIAPFDPKGTAHPVFVIAFERLALLSPSSPKDYTIRILGKAIPKFCIRHIPTTPIPAGRGAPIRRPVWDSWISLGRASDPKRVVPSHTLTLDERFIIASQRGQDAAERNHVDAPWDAKDTVLQDLPLLLTRSTLPKEWHIPSRSSGYVLETYEWVTSHFDLNNNVHRFALIIGFILSKCAPRHTIPPDLPASLFDPLCRRIRPGSKDIAFIQKANSKAITNKASSSSCGPSSSSHSQRRTALSVPTLPRIKVLGLSGQRSMVQKEWSLVCSSLWDWHGELGFNRCREDYQCLFFHAYCRCALRPYDAVALLLGHGNALMLATSQGLNVRNIAFSSAPSSSTTKIPKNNRHSKARAALPVDDDDDDDDADESLHSSKRIRL</sequence>
<dbReference type="Proteomes" id="UP000886523">
    <property type="component" value="Unassembled WGS sequence"/>
</dbReference>
<name>A0A9P6DNQ9_9AGAM</name>
<proteinExistence type="predicted"/>
<organism evidence="2 3">
    <name type="scientific">Hydnum rufescens UP504</name>
    <dbReference type="NCBI Taxonomy" id="1448309"/>
    <lineage>
        <taxon>Eukaryota</taxon>
        <taxon>Fungi</taxon>
        <taxon>Dikarya</taxon>
        <taxon>Basidiomycota</taxon>
        <taxon>Agaricomycotina</taxon>
        <taxon>Agaricomycetes</taxon>
        <taxon>Cantharellales</taxon>
        <taxon>Hydnaceae</taxon>
        <taxon>Hydnum</taxon>
    </lineage>
</organism>
<feature type="compositionally biased region" description="Polar residues" evidence="1">
    <location>
        <begin position="475"/>
        <end position="484"/>
    </location>
</feature>
<feature type="region of interest" description="Disordered" evidence="1">
    <location>
        <begin position="360"/>
        <end position="381"/>
    </location>
</feature>
<feature type="compositionally biased region" description="Acidic residues" evidence="1">
    <location>
        <begin position="498"/>
        <end position="508"/>
    </location>
</feature>
<keyword evidence="3" id="KW-1185">Reference proteome</keyword>
<protein>
    <submittedName>
        <fullName evidence="2">Uncharacterized protein</fullName>
    </submittedName>
</protein>
<evidence type="ECO:0000313" key="3">
    <source>
        <dbReference type="Proteomes" id="UP000886523"/>
    </source>
</evidence>
<reference evidence="2" key="1">
    <citation type="journal article" date="2020" name="Nat. Commun.">
        <title>Large-scale genome sequencing of mycorrhizal fungi provides insights into the early evolution of symbiotic traits.</title>
        <authorList>
            <person name="Miyauchi S."/>
            <person name="Kiss E."/>
            <person name="Kuo A."/>
            <person name="Drula E."/>
            <person name="Kohler A."/>
            <person name="Sanchez-Garcia M."/>
            <person name="Morin E."/>
            <person name="Andreopoulos B."/>
            <person name="Barry K.W."/>
            <person name="Bonito G."/>
            <person name="Buee M."/>
            <person name="Carver A."/>
            <person name="Chen C."/>
            <person name="Cichocki N."/>
            <person name="Clum A."/>
            <person name="Culley D."/>
            <person name="Crous P.W."/>
            <person name="Fauchery L."/>
            <person name="Girlanda M."/>
            <person name="Hayes R.D."/>
            <person name="Keri Z."/>
            <person name="LaButti K."/>
            <person name="Lipzen A."/>
            <person name="Lombard V."/>
            <person name="Magnuson J."/>
            <person name="Maillard F."/>
            <person name="Murat C."/>
            <person name="Nolan M."/>
            <person name="Ohm R.A."/>
            <person name="Pangilinan J."/>
            <person name="Pereira M.F."/>
            <person name="Perotto S."/>
            <person name="Peter M."/>
            <person name="Pfister S."/>
            <person name="Riley R."/>
            <person name="Sitrit Y."/>
            <person name="Stielow J.B."/>
            <person name="Szollosi G."/>
            <person name="Zifcakova L."/>
            <person name="Stursova M."/>
            <person name="Spatafora J.W."/>
            <person name="Tedersoo L."/>
            <person name="Vaario L.M."/>
            <person name="Yamada A."/>
            <person name="Yan M."/>
            <person name="Wang P."/>
            <person name="Xu J."/>
            <person name="Bruns T."/>
            <person name="Baldrian P."/>
            <person name="Vilgalys R."/>
            <person name="Dunand C."/>
            <person name="Henrissat B."/>
            <person name="Grigoriev I.V."/>
            <person name="Hibbett D."/>
            <person name="Nagy L.G."/>
            <person name="Martin F.M."/>
        </authorList>
    </citation>
    <scope>NUCLEOTIDE SEQUENCE</scope>
    <source>
        <strain evidence="2">UP504</strain>
    </source>
</reference>